<evidence type="ECO:0000256" key="1">
    <source>
        <dbReference type="ARBA" id="ARBA00004191"/>
    </source>
</evidence>
<evidence type="ECO:0000256" key="3">
    <source>
        <dbReference type="ARBA" id="ARBA00022512"/>
    </source>
</evidence>
<keyword evidence="8" id="KW-1185">Reference proteome</keyword>
<evidence type="ECO:0000313" key="8">
    <source>
        <dbReference type="Proteomes" id="UP000567179"/>
    </source>
</evidence>
<feature type="signal peptide" evidence="6">
    <location>
        <begin position="1"/>
        <end position="19"/>
    </location>
</feature>
<dbReference type="GO" id="GO:0009277">
    <property type="term" value="C:fungal-type cell wall"/>
    <property type="evidence" value="ECO:0007669"/>
    <property type="project" value="InterPro"/>
</dbReference>
<dbReference type="AlphaFoldDB" id="A0A8H5ESK0"/>
<evidence type="ECO:0000313" key="7">
    <source>
        <dbReference type="EMBL" id="KAF5310857.1"/>
    </source>
</evidence>
<sequence length="112" mass="11242">MQFKLAALSTLAVATLAAATPTKRDSPTNQCNTGSIQCCNSIQPSNSAQATTLLGLVGAVVKDVTVKVGITCSPLSAIGIASNSCTAQPTCCTGNNFNGVIVIGCSPININL</sequence>
<proteinExistence type="inferred from homology"/>
<reference evidence="7 8" key="1">
    <citation type="journal article" date="2020" name="ISME J.">
        <title>Uncovering the hidden diversity of litter-decomposition mechanisms in mushroom-forming fungi.</title>
        <authorList>
            <person name="Floudas D."/>
            <person name="Bentzer J."/>
            <person name="Ahren D."/>
            <person name="Johansson T."/>
            <person name="Persson P."/>
            <person name="Tunlid A."/>
        </authorList>
    </citation>
    <scope>NUCLEOTIDE SEQUENCE [LARGE SCALE GENOMIC DNA]</scope>
    <source>
        <strain evidence="7 8">CBS 101986</strain>
    </source>
</reference>
<comment type="subcellular location">
    <subcellularLocation>
        <location evidence="1 6">Secreted</location>
        <location evidence="1 6">Cell wall</location>
    </subcellularLocation>
</comment>
<evidence type="ECO:0000256" key="5">
    <source>
        <dbReference type="ARBA" id="ARBA00023157"/>
    </source>
</evidence>
<accession>A0A8H5ESK0</accession>
<comment type="similarity">
    <text evidence="2 6">Belongs to the fungal hydrophobin family.</text>
</comment>
<gene>
    <name evidence="7" type="ORF">D9619_007853</name>
</gene>
<keyword evidence="6" id="KW-0732">Signal</keyword>
<keyword evidence="3 6" id="KW-0134">Cell wall</keyword>
<comment type="caution">
    <text evidence="7">The sequence shown here is derived from an EMBL/GenBank/DDBJ whole genome shotgun (WGS) entry which is preliminary data.</text>
</comment>
<feature type="chain" id="PRO_5034955503" description="Hydrophobin" evidence="6">
    <location>
        <begin position="20"/>
        <end position="112"/>
    </location>
</feature>
<protein>
    <recommendedName>
        <fullName evidence="6">Hydrophobin</fullName>
    </recommendedName>
</protein>
<dbReference type="GO" id="GO:0005199">
    <property type="term" value="F:structural constituent of cell wall"/>
    <property type="evidence" value="ECO:0007669"/>
    <property type="project" value="InterPro"/>
</dbReference>
<evidence type="ECO:0000256" key="6">
    <source>
        <dbReference type="RuleBase" id="RU365009"/>
    </source>
</evidence>
<evidence type="ECO:0000256" key="4">
    <source>
        <dbReference type="ARBA" id="ARBA00022525"/>
    </source>
</evidence>
<dbReference type="SMART" id="SM00075">
    <property type="entry name" value="HYDRO"/>
    <property type="match status" value="1"/>
</dbReference>
<organism evidence="7 8">
    <name type="scientific">Psilocybe cf. subviscida</name>
    <dbReference type="NCBI Taxonomy" id="2480587"/>
    <lineage>
        <taxon>Eukaryota</taxon>
        <taxon>Fungi</taxon>
        <taxon>Dikarya</taxon>
        <taxon>Basidiomycota</taxon>
        <taxon>Agaricomycotina</taxon>
        <taxon>Agaricomycetes</taxon>
        <taxon>Agaricomycetidae</taxon>
        <taxon>Agaricales</taxon>
        <taxon>Agaricineae</taxon>
        <taxon>Strophariaceae</taxon>
        <taxon>Psilocybe</taxon>
    </lineage>
</organism>
<keyword evidence="4 6" id="KW-0964">Secreted</keyword>
<keyword evidence="5 6" id="KW-1015">Disulfide bond</keyword>
<name>A0A8H5ESK0_9AGAR</name>
<dbReference type="EMBL" id="JAACJJ010000057">
    <property type="protein sequence ID" value="KAF5310857.1"/>
    <property type="molecule type" value="Genomic_DNA"/>
</dbReference>
<dbReference type="Pfam" id="PF01185">
    <property type="entry name" value="Hydrophobin"/>
    <property type="match status" value="1"/>
</dbReference>
<dbReference type="OrthoDB" id="4225815at2759"/>
<dbReference type="CDD" id="cd23507">
    <property type="entry name" value="hydrophobin_I"/>
    <property type="match status" value="1"/>
</dbReference>
<dbReference type="Proteomes" id="UP000567179">
    <property type="component" value="Unassembled WGS sequence"/>
</dbReference>
<evidence type="ECO:0000256" key="2">
    <source>
        <dbReference type="ARBA" id="ARBA00010446"/>
    </source>
</evidence>
<dbReference type="InterPro" id="IPR001338">
    <property type="entry name" value="Class_I_Hydrophobin"/>
</dbReference>